<dbReference type="Proteomes" id="UP000517916">
    <property type="component" value="Unassembled WGS sequence"/>
</dbReference>
<dbReference type="RefSeq" id="WP_182838402.1">
    <property type="nucleotide sequence ID" value="NZ_BAAABQ010000056.1"/>
</dbReference>
<reference evidence="1 2" key="1">
    <citation type="submission" date="2020-08" db="EMBL/GenBank/DDBJ databases">
        <title>Genomic Encyclopedia of Archaeal and Bacterial Type Strains, Phase II (KMG-II): from individual species to whole genera.</title>
        <authorList>
            <person name="Goeker M."/>
        </authorList>
    </citation>
    <scope>NUCLEOTIDE SEQUENCE [LARGE SCALE GENOMIC DNA]</scope>
    <source>
        <strain evidence="1 2">DSM 43850</strain>
    </source>
</reference>
<accession>A0ABR6BL06</accession>
<sequence length="324" mass="34891">MSDSSATIDLNLLGGMFANRVARASDLIGLGLCARSIYRRCAPGGPWQRLLPGVLLLANAPPTRAQMVRAALCYAEEDAVLTGSHALLLHGMRAVPAPGSVHVLVPHRRQLRGTPQVYVERTTNVPKPMLRQGFLVAPLERALVDALRHSSHAEPVRATIAEAVWRKGVPVAAIQAELATGNQRGTALTRRVLEEVAEGIRTSAEGLAGQLIRVAQIPQPQWNVNLENDEVFLGPVSGWWAEVGMALDIDQEADTPRRAPARAFARHAALLAAGVILVQVSTGQLKHAPREVIAELAYAHHLAGQRDRPAITANAQQPRRCGAR</sequence>
<evidence type="ECO:0008006" key="3">
    <source>
        <dbReference type="Google" id="ProtNLM"/>
    </source>
</evidence>
<organism evidence="1 2">
    <name type="scientific">Kutzneria viridogrisea</name>
    <dbReference type="NCBI Taxonomy" id="47990"/>
    <lineage>
        <taxon>Bacteria</taxon>
        <taxon>Bacillati</taxon>
        <taxon>Actinomycetota</taxon>
        <taxon>Actinomycetes</taxon>
        <taxon>Pseudonocardiales</taxon>
        <taxon>Pseudonocardiaceae</taxon>
        <taxon>Kutzneria</taxon>
    </lineage>
</organism>
<comment type="caution">
    <text evidence="1">The sequence shown here is derived from an EMBL/GenBank/DDBJ whole genome shotgun (WGS) entry which is preliminary data.</text>
</comment>
<dbReference type="EMBL" id="JACJID010000003">
    <property type="protein sequence ID" value="MBA8927554.1"/>
    <property type="molecule type" value="Genomic_DNA"/>
</dbReference>
<gene>
    <name evidence="1" type="ORF">BC739_004760</name>
</gene>
<name>A0ABR6BL06_9PSEU</name>
<evidence type="ECO:0000313" key="2">
    <source>
        <dbReference type="Proteomes" id="UP000517916"/>
    </source>
</evidence>
<proteinExistence type="predicted"/>
<evidence type="ECO:0000313" key="1">
    <source>
        <dbReference type="EMBL" id="MBA8927554.1"/>
    </source>
</evidence>
<protein>
    <recommendedName>
        <fullName evidence="3">Transcriptional regulator, AbiEi antitoxin, Type IV TA system</fullName>
    </recommendedName>
</protein>
<keyword evidence="2" id="KW-1185">Reference proteome</keyword>